<keyword evidence="1" id="KW-0732">Signal</keyword>
<reference evidence="2 3" key="1">
    <citation type="submission" date="2023-04" db="EMBL/GenBank/DDBJ databases">
        <title>A novel bacteria isolated from coastal sediment.</title>
        <authorList>
            <person name="Liu X.-J."/>
            <person name="Du Z.-J."/>
        </authorList>
    </citation>
    <scope>NUCLEOTIDE SEQUENCE [LARGE SCALE GENOMIC DNA]</scope>
    <source>
        <strain evidence="2 3">SDUM461004</strain>
    </source>
</reference>
<dbReference type="Proteomes" id="UP001243717">
    <property type="component" value="Unassembled WGS sequence"/>
</dbReference>
<feature type="chain" id="PRO_5046706732" description="SLA1 homology domain-containing protein" evidence="1">
    <location>
        <begin position="23"/>
        <end position="238"/>
    </location>
</feature>
<comment type="caution">
    <text evidence="2">The sequence shown here is derived from an EMBL/GenBank/DDBJ whole genome shotgun (WGS) entry which is preliminary data.</text>
</comment>
<name>A0ABU1AI60_9BACT</name>
<accession>A0ABU1AI60</accession>
<organism evidence="2 3">
    <name type="scientific">Thalassobacterium sedimentorum</name>
    <dbReference type="NCBI Taxonomy" id="3041258"/>
    <lineage>
        <taxon>Bacteria</taxon>
        <taxon>Pseudomonadati</taxon>
        <taxon>Verrucomicrobiota</taxon>
        <taxon>Opitutia</taxon>
        <taxon>Puniceicoccales</taxon>
        <taxon>Coraliomargaritaceae</taxon>
        <taxon>Thalassobacterium</taxon>
    </lineage>
</organism>
<dbReference type="RefSeq" id="WP_308984059.1">
    <property type="nucleotide sequence ID" value="NZ_JARXIC010000004.1"/>
</dbReference>
<sequence length="238" mass="27553">MRHLWPLFLLAFCFSSESTAKAEFRTFTDSTGREMEAKLNQVSGEDVYIERRDGLATKVDITRFSKEDQIYIRDWARTAMLQDGAIEVRFTTEVDNKTRWASNGGGIMRKTWKQSYGIVLTNDAYIDIKDIRIEYLIFKFEDALAAEKRSEGEIRYLFGQTKVPTLKAGQEASVETEKFPMLETKLESGYYWKNGGKETSEDEMRGIWIKVYVGDILATEVSKPENLMRKEQWPTSRS</sequence>
<gene>
    <name evidence="2" type="ORF">QEH59_03990</name>
</gene>
<evidence type="ECO:0000313" key="3">
    <source>
        <dbReference type="Proteomes" id="UP001243717"/>
    </source>
</evidence>
<feature type="signal peptide" evidence="1">
    <location>
        <begin position="1"/>
        <end position="22"/>
    </location>
</feature>
<dbReference type="Gene3D" id="2.30.30.700">
    <property type="entry name" value="SLA1 homology domain 1"/>
    <property type="match status" value="1"/>
</dbReference>
<protein>
    <recommendedName>
        <fullName evidence="4">SLA1 homology domain-containing protein</fullName>
    </recommendedName>
</protein>
<evidence type="ECO:0008006" key="4">
    <source>
        <dbReference type="Google" id="ProtNLM"/>
    </source>
</evidence>
<proteinExistence type="predicted"/>
<dbReference type="EMBL" id="JARXIC010000004">
    <property type="protein sequence ID" value="MDQ8193570.1"/>
    <property type="molecule type" value="Genomic_DNA"/>
</dbReference>
<keyword evidence="3" id="KW-1185">Reference proteome</keyword>
<evidence type="ECO:0000313" key="2">
    <source>
        <dbReference type="EMBL" id="MDQ8193570.1"/>
    </source>
</evidence>
<evidence type="ECO:0000256" key="1">
    <source>
        <dbReference type="SAM" id="SignalP"/>
    </source>
</evidence>